<evidence type="ECO:0000313" key="1">
    <source>
        <dbReference type="EMBL" id="CAD8093330.1"/>
    </source>
</evidence>
<name>A0A8S1NMP3_9CILI</name>
<sequence>MIKKPPRSTKSPLFDKNLNQQNLKQICLLGLIQNQIQVQTLKLQFLLMIEIFKT</sequence>
<evidence type="ECO:0000313" key="2">
    <source>
        <dbReference type="Proteomes" id="UP000692954"/>
    </source>
</evidence>
<proteinExistence type="predicted"/>
<gene>
    <name evidence="1" type="ORF">PSON_ATCC_30995.1.T0600228</name>
</gene>
<keyword evidence="2" id="KW-1185">Reference proteome</keyword>
<organism evidence="1 2">
    <name type="scientific">Paramecium sonneborni</name>
    <dbReference type="NCBI Taxonomy" id="65129"/>
    <lineage>
        <taxon>Eukaryota</taxon>
        <taxon>Sar</taxon>
        <taxon>Alveolata</taxon>
        <taxon>Ciliophora</taxon>
        <taxon>Intramacronucleata</taxon>
        <taxon>Oligohymenophorea</taxon>
        <taxon>Peniculida</taxon>
        <taxon>Parameciidae</taxon>
        <taxon>Paramecium</taxon>
    </lineage>
</organism>
<dbReference type="EMBL" id="CAJJDN010000060">
    <property type="protein sequence ID" value="CAD8093330.1"/>
    <property type="molecule type" value="Genomic_DNA"/>
</dbReference>
<dbReference type="AlphaFoldDB" id="A0A8S1NMP3"/>
<dbReference type="Proteomes" id="UP000692954">
    <property type="component" value="Unassembled WGS sequence"/>
</dbReference>
<protein>
    <submittedName>
        <fullName evidence="1">Uncharacterized protein</fullName>
    </submittedName>
</protein>
<reference evidence="1" key="1">
    <citation type="submission" date="2021-01" db="EMBL/GenBank/DDBJ databases">
        <authorList>
            <consortium name="Genoscope - CEA"/>
            <person name="William W."/>
        </authorList>
    </citation>
    <scope>NUCLEOTIDE SEQUENCE</scope>
</reference>
<comment type="caution">
    <text evidence="1">The sequence shown here is derived from an EMBL/GenBank/DDBJ whole genome shotgun (WGS) entry which is preliminary data.</text>
</comment>
<accession>A0A8S1NMP3</accession>